<dbReference type="Proteomes" id="UP000308652">
    <property type="component" value="Unassembled WGS sequence"/>
</dbReference>
<gene>
    <name evidence="1" type="ORF">BDQ12DRAFT_384622</name>
</gene>
<dbReference type="AlphaFoldDB" id="A0A5C3LYY9"/>
<dbReference type="EMBL" id="ML213638">
    <property type="protein sequence ID" value="TFK34001.1"/>
    <property type="molecule type" value="Genomic_DNA"/>
</dbReference>
<evidence type="ECO:0000313" key="1">
    <source>
        <dbReference type="EMBL" id="TFK34001.1"/>
    </source>
</evidence>
<keyword evidence="2" id="KW-1185">Reference proteome</keyword>
<sequence length="78" mass="8229">MQSQSHQSVSLDFVAFGSCASASAPVISTSTLSIGNSMRSVNMITVQCFFPFSITSRVVSTAPKVDPKSKVARIPGFT</sequence>
<reference evidence="1 2" key="1">
    <citation type="journal article" date="2019" name="Nat. Ecol. Evol.">
        <title>Megaphylogeny resolves global patterns of mushroom evolution.</title>
        <authorList>
            <person name="Varga T."/>
            <person name="Krizsan K."/>
            <person name="Foldi C."/>
            <person name="Dima B."/>
            <person name="Sanchez-Garcia M."/>
            <person name="Sanchez-Ramirez S."/>
            <person name="Szollosi G.J."/>
            <person name="Szarkandi J.G."/>
            <person name="Papp V."/>
            <person name="Albert L."/>
            <person name="Andreopoulos W."/>
            <person name="Angelini C."/>
            <person name="Antonin V."/>
            <person name="Barry K.W."/>
            <person name="Bougher N.L."/>
            <person name="Buchanan P."/>
            <person name="Buyck B."/>
            <person name="Bense V."/>
            <person name="Catcheside P."/>
            <person name="Chovatia M."/>
            <person name="Cooper J."/>
            <person name="Damon W."/>
            <person name="Desjardin D."/>
            <person name="Finy P."/>
            <person name="Geml J."/>
            <person name="Haridas S."/>
            <person name="Hughes K."/>
            <person name="Justo A."/>
            <person name="Karasinski D."/>
            <person name="Kautmanova I."/>
            <person name="Kiss B."/>
            <person name="Kocsube S."/>
            <person name="Kotiranta H."/>
            <person name="LaButti K.M."/>
            <person name="Lechner B.E."/>
            <person name="Liimatainen K."/>
            <person name="Lipzen A."/>
            <person name="Lukacs Z."/>
            <person name="Mihaltcheva S."/>
            <person name="Morgado L.N."/>
            <person name="Niskanen T."/>
            <person name="Noordeloos M.E."/>
            <person name="Ohm R.A."/>
            <person name="Ortiz-Santana B."/>
            <person name="Ovrebo C."/>
            <person name="Racz N."/>
            <person name="Riley R."/>
            <person name="Savchenko A."/>
            <person name="Shiryaev A."/>
            <person name="Soop K."/>
            <person name="Spirin V."/>
            <person name="Szebenyi C."/>
            <person name="Tomsovsky M."/>
            <person name="Tulloss R.E."/>
            <person name="Uehling J."/>
            <person name="Grigoriev I.V."/>
            <person name="Vagvolgyi C."/>
            <person name="Papp T."/>
            <person name="Martin F.M."/>
            <person name="Miettinen O."/>
            <person name="Hibbett D.S."/>
            <person name="Nagy L.G."/>
        </authorList>
    </citation>
    <scope>NUCLEOTIDE SEQUENCE [LARGE SCALE GENOMIC DNA]</scope>
    <source>
        <strain evidence="1 2">CBS 166.37</strain>
    </source>
</reference>
<name>A0A5C3LYY9_9AGAR</name>
<accession>A0A5C3LYY9</accession>
<organism evidence="1 2">
    <name type="scientific">Crucibulum laeve</name>
    <dbReference type="NCBI Taxonomy" id="68775"/>
    <lineage>
        <taxon>Eukaryota</taxon>
        <taxon>Fungi</taxon>
        <taxon>Dikarya</taxon>
        <taxon>Basidiomycota</taxon>
        <taxon>Agaricomycotina</taxon>
        <taxon>Agaricomycetes</taxon>
        <taxon>Agaricomycetidae</taxon>
        <taxon>Agaricales</taxon>
        <taxon>Agaricineae</taxon>
        <taxon>Nidulariaceae</taxon>
        <taxon>Crucibulum</taxon>
    </lineage>
</organism>
<protein>
    <submittedName>
        <fullName evidence="1">Uncharacterized protein</fullName>
    </submittedName>
</protein>
<proteinExistence type="predicted"/>
<evidence type="ECO:0000313" key="2">
    <source>
        <dbReference type="Proteomes" id="UP000308652"/>
    </source>
</evidence>